<accession>A0A259U268</accession>
<evidence type="ECO:0000313" key="3">
    <source>
        <dbReference type="Proteomes" id="UP000216446"/>
    </source>
</evidence>
<feature type="transmembrane region" description="Helical" evidence="1">
    <location>
        <begin position="73"/>
        <end position="93"/>
    </location>
</feature>
<keyword evidence="1" id="KW-0812">Transmembrane</keyword>
<keyword evidence="1" id="KW-0472">Membrane</keyword>
<keyword evidence="1" id="KW-1133">Transmembrane helix</keyword>
<protein>
    <submittedName>
        <fullName evidence="2">Uncharacterized protein</fullName>
    </submittedName>
</protein>
<organism evidence="2 3">
    <name type="scientific">Rubricoccus marinus</name>
    <dbReference type="NCBI Taxonomy" id="716817"/>
    <lineage>
        <taxon>Bacteria</taxon>
        <taxon>Pseudomonadati</taxon>
        <taxon>Rhodothermota</taxon>
        <taxon>Rhodothermia</taxon>
        <taxon>Rhodothermales</taxon>
        <taxon>Rubricoccaceae</taxon>
        <taxon>Rubricoccus</taxon>
    </lineage>
</organism>
<reference evidence="2 3" key="1">
    <citation type="submission" date="2016-11" db="EMBL/GenBank/DDBJ databases">
        <title>Study of marine rhodopsin-containing bacteria.</title>
        <authorList>
            <person name="Yoshizawa S."/>
            <person name="Kumagai Y."/>
            <person name="Kogure K."/>
        </authorList>
    </citation>
    <scope>NUCLEOTIDE SEQUENCE [LARGE SCALE GENOMIC DNA]</scope>
    <source>
        <strain evidence="2 3">SG-29</strain>
    </source>
</reference>
<dbReference type="AlphaFoldDB" id="A0A259U268"/>
<dbReference type="Proteomes" id="UP000216446">
    <property type="component" value="Unassembled WGS sequence"/>
</dbReference>
<evidence type="ECO:0000256" key="1">
    <source>
        <dbReference type="SAM" id="Phobius"/>
    </source>
</evidence>
<sequence length="97" mass="11380">MFPDRIRVGDWVIPFEEVSHAVLYRIPYLPFVDASVLELSDGETTYQFGFNPWAHPERHFPIPVEERRETMRYSAFSVGIRVAAVAYGLYLIWEWAT</sequence>
<comment type="caution">
    <text evidence="2">The sequence shown here is derived from an EMBL/GenBank/DDBJ whole genome shotgun (WGS) entry which is preliminary data.</text>
</comment>
<gene>
    <name evidence="2" type="ORF">BSZ36_14510</name>
</gene>
<dbReference type="InParanoid" id="A0A259U268"/>
<name>A0A259U268_9BACT</name>
<evidence type="ECO:0000313" key="2">
    <source>
        <dbReference type="EMBL" id="OZC04089.1"/>
    </source>
</evidence>
<proteinExistence type="predicted"/>
<dbReference type="EMBL" id="MQWB01000001">
    <property type="protein sequence ID" value="OZC04089.1"/>
    <property type="molecule type" value="Genomic_DNA"/>
</dbReference>
<keyword evidence="3" id="KW-1185">Reference proteome</keyword>